<organism evidence="3 4">
    <name type="scientific">Thelonectria olida</name>
    <dbReference type="NCBI Taxonomy" id="1576542"/>
    <lineage>
        <taxon>Eukaryota</taxon>
        <taxon>Fungi</taxon>
        <taxon>Dikarya</taxon>
        <taxon>Ascomycota</taxon>
        <taxon>Pezizomycotina</taxon>
        <taxon>Sordariomycetes</taxon>
        <taxon>Hypocreomycetidae</taxon>
        <taxon>Hypocreales</taxon>
        <taxon>Nectriaceae</taxon>
        <taxon>Thelonectria</taxon>
    </lineage>
</organism>
<dbReference type="OrthoDB" id="5429770at2759"/>
<dbReference type="GO" id="GO:0008270">
    <property type="term" value="F:zinc ion binding"/>
    <property type="evidence" value="ECO:0007669"/>
    <property type="project" value="InterPro"/>
</dbReference>
<dbReference type="InterPro" id="IPR001138">
    <property type="entry name" value="Zn2Cys6_DnaBD"/>
</dbReference>
<comment type="caution">
    <text evidence="3">The sequence shown here is derived from an EMBL/GenBank/DDBJ whole genome shotgun (WGS) entry which is preliminary data.</text>
</comment>
<evidence type="ECO:0000313" key="3">
    <source>
        <dbReference type="EMBL" id="KAH6892573.1"/>
    </source>
</evidence>
<dbReference type="GO" id="GO:0000981">
    <property type="term" value="F:DNA-binding transcription factor activity, RNA polymerase II-specific"/>
    <property type="evidence" value="ECO:0007669"/>
    <property type="project" value="InterPro"/>
</dbReference>
<dbReference type="Pfam" id="PF00172">
    <property type="entry name" value="Zn_clus"/>
    <property type="match status" value="1"/>
</dbReference>
<dbReference type="Gene3D" id="4.10.240.10">
    <property type="entry name" value="Zn(2)-C6 fungal-type DNA-binding domain"/>
    <property type="match status" value="1"/>
</dbReference>
<dbReference type="AlphaFoldDB" id="A0A9P9ARB6"/>
<reference evidence="3 4" key="1">
    <citation type="journal article" date="2021" name="Nat. Commun.">
        <title>Genetic determinants of endophytism in the Arabidopsis root mycobiome.</title>
        <authorList>
            <person name="Mesny F."/>
            <person name="Miyauchi S."/>
            <person name="Thiergart T."/>
            <person name="Pickel B."/>
            <person name="Atanasova L."/>
            <person name="Karlsson M."/>
            <person name="Huettel B."/>
            <person name="Barry K.W."/>
            <person name="Haridas S."/>
            <person name="Chen C."/>
            <person name="Bauer D."/>
            <person name="Andreopoulos W."/>
            <person name="Pangilinan J."/>
            <person name="LaButti K."/>
            <person name="Riley R."/>
            <person name="Lipzen A."/>
            <person name="Clum A."/>
            <person name="Drula E."/>
            <person name="Henrissat B."/>
            <person name="Kohler A."/>
            <person name="Grigoriev I.V."/>
            <person name="Martin F.M."/>
            <person name="Hacquard S."/>
        </authorList>
    </citation>
    <scope>NUCLEOTIDE SEQUENCE [LARGE SCALE GENOMIC DNA]</scope>
    <source>
        <strain evidence="3 4">MPI-CAGE-CH-0241</strain>
    </source>
</reference>
<dbReference type="SUPFAM" id="SSF57701">
    <property type="entry name" value="Zn2/Cys6 DNA-binding domain"/>
    <property type="match status" value="1"/>
</dbReference>
<gene>
    <name evidence="3" type="ORF">B0T10DRAFT_511243</name>
</gene>
<name>A0A9P9ARB6_9HYPO</name>
<dbReference type="Pfam" id="PF11951">
    <property type="entry name" value="Fungal_trans_2"/>
    <property type="match status" value="1"/>
</dbReference>
<dbReference type="InterPro" id="IPR036864">
    <property type="entry name" value="Zn2-C6_fun-type_DNA-bd_sf"/>
</dbReference>
<dbReference type="PROSITE" id="PS50048">
    <property type="entry name" value="ZN2_CY6_FUNGAL_2"/>
    <property type="match status" value="1"/>
</dbReference>
<sequence length="468" mass="51983">MVNRGQPSRDCLPCRKRKLRCDLRPDGCGQCLRARLRCYGYRDPQDLVFRDETRSTKQKVVARQSHPTTMELGWNIRARYAFFSVYVLGFSHSLGPVAPFYNRASSLDHLSASIEATSLAFVAIQLHAPALKHLASISYVTAIQRLGKALSELSNSGEEEALQSILLLDMYEKMVNPNPRGSSWMSHALGGMSLLAPRLQRFASSITGRQLCGRLVTALTVSCGASALRVPDALTTLRGHLDPSMGTVKWKFTGILSQVVDLQAEFHNTGGICTTNLAERAQHLDDQLRGLEETLPLSWRSRQISPVRPDPLVFGSHYEIYADHFVTQVTNGIRVARLMVNKILLVGTSADVSNSSPSNNILAQICDITHHICATVPQFVLPEALPENSLPFSPHQSLQCCLLLAPLYIAHQVSTDSLMRHWILQCLRYMAETGCMRIAKDVADLMIRNPDVDYWLVYAMVGCYAFAA</sequence>
<dbReference type="EMBL" id="JAGPYM010000007">
    <property type="protein sequence ID" value="KAH6892573.1"/>
    <property type="molecule type" value="Genomic_DNA"/>
</dbReference>
<dbReference type="InterPro" id="IPR053175">
    <property type="entry name" value="DHMBA_Reg_Transcription_Factor"/>
</dbReference>
<dbReference type="PANTHER" id="PTHR38791:SF1">
    <property type="entry name" value="TRANSCRIPTION FACTOR, PUTATIVE-RELATED"/>
    <property type="match status" value="1"/>
</dbReference>
<proteinExistence type="predicted"/>
<dbReference type="CDD" id="cd00067">
    <property type="entry name" value="GAL4"/>
    <property type="match status" value="1"/>
</dbReference>
<dbReference type="PANTHER" id="PTHR38791">
    <property type="entry name" value="ZN(II)2CYS6 TRANSCRIPTION FACTOR (EUROFUNG)-RELATED-RELATED"/>
    <property type="match status" value="1"/>
</dbReference>
<dbReference type="Proteomes" id="UP000777438">
    <property type="component" value="Unassembled WGS sequence"/>
</dbReference>
<protein>
    <recommendedName>
        <fullName evidence="2">Zn(2)-C6 fungal-type domain-containing protein</fullName>
    </recommendedName>
</protein>
<dbReference type="InterPro" id="IPR021858">
    <property type="entry name" value="Fun_TF"/>
</dbReference>
<evidence type="ECO:0000259" key="2">
    <source>
        <dbReference type="PROSITE" id="PS50048"/>
    </source>
</evidence>
<keyword evidence="1" id="KW-0539">Nucleus</keyword>
<evidence type="ECO:0000313" key="4">
    <source>
        <dbReference type="Proteomes" id="UP000777438"/>
    </source>
</evidence>
<evidence type="ECO:0000256" key="1">
    <source>
        <dbReference type="ARBA" id="ARBA00023242"/>
    </source>
</evidence>
<keyword evidence="4" id="KW-1185">Reference proteome</keyword>
<accession>A0A9P9ARB6</accession>
<feature type="domain" description="Zn(2)-C6 fungal-type" evidence="2">
    <location>
        <begin position="10"/>
        <end position="38"/>
    </location>
</feature>